<reference evidence="6 8" key="1">
    <citation type="journal article" date="2017" name="Biosci Microbiota Food Health">
        <title>Genomic characterization reconfirms the taxonomic status of Lactobacillus parakefiri.</title>
        <authorList>
            <person name="Tanizawa Y."/>
            <person name="Kobayashi H."/>
            <person name="Kaminuma E."/>
            <person name="Sakamoto M."/>
            <person name="Ohkuma M."/>
            <person name="Nakamura Y."/>
            <person name="Arita M."/>
            <person name="Tohno M."/>
        </authorList>
    </citation>
    <scope>NUCLEOTIDE SEQUENCE [LARGE SCALE GENOMIC DNA]</scope>
    <source>
        <strain evidence="6 8">JCM 8573</strain>
    </source>
</reference>
<evidence type="ECO:0000313" key="6">
    <source>
        <dbReference type="EMBL" id="GAW71498.1"/>
    </source>
</evidence>
<dbReference type="Pfam" id="PF22813">
    <property type="entry name" value="TcaA_2nd"/>
    <property type="match status" value="1"/>
</dbReference>
<name>A0A224V3J2_9LACO</name>
<gene>
    <name evidence="7" type="ORF">C5L28_002011</name>
    <name evidence="6" type="ORF">LPKJCM_00579</name>
</gene>
<feature type="compositionally biased region" description="Low complexity" evidence="1">
    <location>
        <begin position="38"/>
        <end position="61"/>
    </location>
</feature>
<dbReference type="InterPro" id="IPR054529">
    <property type="entry name" value="TcaA_2nd"/>
</dbReference>
<proteinExistence type="predicted"/>
<dbReference type="Proteomes" id="UP000214739">
    <property type="component" value="Unassembled WGS sequence"/>
</dbReference>
<organism evidence="6 8">
    <name type="scientific">Lentilactobacillus parakefiri</name>
    <dbReference type="NCBI Taxonomy" id="152332"/>
    <lineage>
        <taxon>Bacteria</taxon>
        <taxon>Bacillati</taxon>
        <taxon>Bacillota</taxon>
        <taxon>Bacilli</taxon>
        <taxon>Lactobacillales</taxon>
        <taxon>Lactobacillaceae</taxon>
        <taxon>Lentilactobacillus</taxon>
    </lineage>
</organism>
<dbReference type="PANTHER" id="PTHR40038:SF1">
    <property type="entry name" value="MEMBRANE-ASSOCIATED PROTEIN TCAA"/>
    <property type="match status" value="1"/>
</dbReference>
<sequence>MESHQFFCPNCGTEISRNNAFCPECGFNIQKYLSNLQNQSNKQNSSPSNSEEKPSPQSKSSTNKKREAQSATPAQSLRKPPRKPIKKWKIITTFVILIVLIGGYLFFNNYYGKKATADRLITAIKQDQGKELASLITSNDPSFKPSSSNVEPMVTYYSRNKDKLAGLKSALVSSGYVNGHLKFVNSGHKFLIFNNYKLEIKPIYPKVQTNQKNATLKINGKTVANKMNTTNPKKFGPYMPGDYQIQTAATVHGHKLVNNGDYSWIDPSGYDLDVQSILQTISYTIKGQPNSTVYLSSKKIGKIDKSGFYDIKDYPFSQNMTIQLSMKTQSGKVVSSENTKVDMSMNDTTITPQYPGFATNSDAEDLINSVWGDLSDGTVTDSDSANDDDYDTYFVGGSASNIYQQMIKMVDGYQKDDNIIDYEMTPSIKKVVPYDTGQTMVTYDVKYKFDDEDHDHVQIFEYNSIIQKSGSAYKMKTNVMDHKVDDYDKDE</sequence>
<dbReference type="Proteomes" id="UP000294668">
    <property type="component" value="Unassembled WGS sequence"/>
</dbReference>
<protein>
    <recommendedName>
        <fullName evidence="10">Zinc-ribbon domain-containing protein</fullName>
    </recommendedName>
</protein>
<keyword evidence="2" id="KW-0472">Membrane</keyword>
<evidence type="ECO:0000259" key="4">
    <source>
        <dbReference type="Pfam" id="PF22813"/>
    </source>
</evidence>
<reference evidence="7" key="3">
    <citation type="submission" date="2019-02" db="EMBL/GenBank/DDBJ databases">
        <authorList>
            <person name="Buron G."/>
            <person name="Chaylann A."/>
            <person name="Dolejs I."/>
            <person name="Forster J."/>
            <person name="Miks M.H."/>
        </authorList>
    </citation>
    <scope>NUCLEOTIDE SEQUENCE</scope>
    <source>
        <strain evidence="7">DSM 10551</strain>
    </source>
</reference>
<keyword evidence="2" id="KW-0812">Transmembrane</keyword>
<evidence type="ECO:0000256" key="1">
    <source>
        <dbReference type="SAM" id="MobiDB-lite"/>
    </source>
</evidence>
<dbReference type="PANTHER" id="PTHR40038">
    <property type="entry name" value="MEMBRANE-ASSOCIATED PROTEIN TCAA"/>
    <property type="match status" value="1"/>
</dbReference>
<dbReference type="RefSeq" id="WP_057961383.1">
    <property type="nucleotide sequence ID" value="NZ_BAAAXO010000070.1"/>
</dbReference>
<dbReference type="EMBL" id="BDGB01000032">
    <property type="protein sequence ID" value="GAW71498.1"/>
    <property type="molecule type" value="Genomic_DNA"/>
</dbReference>
<reference evidence="7 9" key="2">
    <citation type="journal article" date="2019" name="Appl. Microbiol. Biotechnol.">
        <title>Uncovering carbohydrate metabolism through a genotype-phenotype association study of 56 lactic acid bacteria genomes.</title>
        <authorList>
            <person name="Buron-Moles G."/>
            <person name="Chailyan A."/>
            <person name="Dolejs I."/>
            <person name="Forster J."/>
            <person name="Miks M.H."/>
        </authorList>
    </citation>
    <scope>NUCLEOTIDE SEQUENCE [LARGE SCALE GENOMIC DNA]</scope>
    <source>
        <strain evidence="7 9">DSM 10551</strain>
    </source>
</reference>
<dbReference type="EMBL" id="PUFL01000044">
    <property type="protein sequence ID" value="TDG92280.1"/>
    <property type="molecule type" value="Genomic_DNA"/>
</dbReference>
<evidence type="ECO:0000256" key="2">
    <source>
        <dbReference type="SAM" id="Phobius"/>
    </source>
</evidence>
<feature type="transmembrane region" description="Helical" evidence="2">
    <location>
        <begin position="88"/>
        <end position="107"/>
    </location>
</feature>
<keyword evidence="9" id="KW-1185">Reference proteome</keyword>
<dbReference type="InterPro" id="IPR026870">
    <property type="entry name" value="Zinc_ribbon_dom"/>
</dbReference>
<keyword evidence="2" id="KW-1133">Transmembrane helix</keyword>
<dbReference type="Pfam" id="PF22820">
    <property type="entry name" value="TcaA_3rd_4th"/>
    <property type="match status" value="1"/>
</dbReference>
<evidence type="ECO:0000313" key="9">
    <source>
        <dbReference type="Proteomes" id="UP000294668"/>
    </source>
</evidence>
<evidence type="ECO:0000259" key="3">
    <source>
        <dbReference type="Pfam" id="PF13240"/>
    </source>
</evidence>
<comment type="caution">
    <text evidence="6">The sequence shown here is derived from an EMBL/GenBank/DDBJ whole genome shotgun (WGS) entry which is preliminary data.</text>
</comment>
<accession>A0A224V3J2</accession>
<dbReference type="InterPro" id="IPR054530">
    <property type="entry name" value="TcaA_4th"/>
</dbReference>
<dbReference type="AlphaFoldDB" id="A0A224V3J2"/>
<feature type="domain" description="TcaA second" evidence="4">
    <location>
        <begin position="114"/>
        <end position="200"/>
    </location>
</feature>
<evidence type="ECO:0000259" key="5">
    <source>
        <dbReference type="Pfam" id="PF22820"/>
    </source>
</evidence>
<feature type="domain" description="Zinc-ribbon" evidence="3">
    <location>
        <begin position="7"/>
        <end position="27"/>
    </location>
</feature>
<evidence type="ECO:0000313" key="7">
    <source>
        <dbReference type="EMBL" id="TDG92280.1"/>
    </source>
</evidence>
<evidence type="ECO:0000313" key="8">
    <source>
        <dbReference type="Proteomes" id="UP000214739"/>
    </source>
</evidence>
<feature type="region of interest" description="Disordered" evidence="1">
    <location>
        <begin position="38"/>
        <end position="81"/>
    </location>
</feature>
<dbReference type="GO" id="GO:0005886">
    <property type="term" value="C:plasma membrane"/>
    <property type="evidence" value="ECO:0007669"/>
    <property type="project" value="UniProtKB-SubCell"/>
</dbReference>
<dbReference type="Pfam" id="PF13240">
    <property type="entry name" value="Zn_Ribbon_1"/>
    <property type="match status" value="1"/>
</dbReference>
<feature type="domain" description="TcaA 4th" evidence="5">
    <location>
        <begin position="282"/>
        <end position="350"/>
    </location>
</feature>
<evidence type="ECO:0008006" key="10">
    <source>
        <dbReference type="Google" id="ProtNLM"/>
    </source>
</evidence>